<dbReference type="EMBL" id="BMEV01000019">
    <property type="protein sequence ID" value="GGH74454.1"/>
    <property type="molecule type" value="Genomic_DNA"/>
</dbReference>
<gene>
    <name evidence="1" type="ORF">GCM10010978_13330</name>
</gene>
<dbReference type="InterPro" id="IPR009246">
    <property type="entry name" value="EutC"/>
</dbReference>
<dbReference type="AlphaFoldDB" id="A0A8J2ZS94"/>
<sequence length="48" mass="5315">MEADRTVYSNIHNNGVPPAEAGAHLADTIAEMLKYKMSGVKFARRHES</sequence>
<protein>
    <submittedName>
        <fullName evidence="1">Uncharacterized protein</fullName>
    </submittedName>
</protein>
<evidence type="ECO:0000313" key="2">
    <source>
        <dbReference type="Proteomes" id="UP000602050"/>
    </source>
</evidence>
<dbReference type="Gene3D" id="3.40.50.11240">
    <property type="entry name" value="Ethanolamine ammonia-lyase light chain (EutC)"/>
    <property type="match status" value="1"/>
</dbReference>
<proteinExistence type="predicted"/>
<dbReference type="Pfam" id="PF05985">
    <property type="entry name" value="EutC"/>
    <property type="match status" value="1"/>
</dbReference>
<comment type="caution">
    <text evidence="1">The sequence shown here is derived from an EMBL/GenBank/DDBJ whole genome shotgun (WGS) entry which is preliminary data.</text>
</comment>
<reference evidence="1" key="2">
    <citation type="submission" date="2020-09" db="EMBL/GenBank/DDBJ databases">
        <authorList>
            <person name="Sun Q."/>
            <person name="Zhou Y."/>
        </authorList>
    </citation>
    <scope>NUCLEOTIDE SEQUENCE</scope>
    <source>
        <strain evidence="1">CGMCC 1.12360</strain>
    </source>
</reference>
<organism evidence="1 2">
    <name type="scientific">Compostibacillus humi</name>
    <dbReference type="NCBI Taxonomy" id="1245525"/>
    <lineage>
        <taxon>Bacteria</taxon>
        <taxon>Bacillati</taxon>
        <taxon>Bacillota</taxon>
        <taxon>Bacilli</taxon>
        <taxon>Bacillales</taxon>
        <taxon>Bacillaceae</taxon>
        <taxon>Compostibacillus</taxon>
    </lineage>
</organism>
<dbReference type="GO" id="GO:0006520">
    <property type="term" value="P:amino acid metabolic process"/>
    <property type="evidence" value="ECO:0007669"/>
    <property type="project" value="InterPro"/>
</dbReference>
<dbReference type="InterPro" id="IPR042251">
    <property type="entry name" value="EutC_C"/>
</dbReference>
<dbReference type="Proteomes" id="UP000602050">
    <property type="component" value="Unassembled WGS sequence"/>
</dbReference>
<reference evidence="1" key="1">
    <citation type="journal article" date="2014" name="Int. J. Syst. Evol. Microbiol.">
        <title>Complete genome sequence of Corynebacterium casei LMG S-19264T (=DSM 44701T), isolated from a smear-ripened cheese.</title>
        <authorList>
            <consortium name="US DOE Joint Genome Institute (JGI-PGF)"/>
            <person name="Walter F."/>
            <person name="Albersmeier A."/>
            <person name="Kalinowski J."/>
            <person name="Ruckert C."/>
        </authorList>
    </citation>
    <scope>NUCLEOTIDE SEQUENCE</scope>
    <source>
        <strain evidence="1">CGMCC 1.12360</strain>
    </source>
</reference>
<evidence type="ECO:0000313" key="1">
    <source>
        <dbReference type="EMBL" id="GGH74454.1"/>
    </source>
</evidence>
<keyword evidence="2" id="KW-1185">Reference proteome</keyword>
<dbReference type="GO" id="GO:0008851">
    <property type="term" value="F:ethanolamine ammonia-lyase activity"/>
    <property type="evidence" value="ECO:0007669"/>
    <property type="project" value="InterPro"/>
</dbReference>
<accession>A0A8J2ZS94</accession>
<name>A0A8J2ZS94_9BACI</name>